<dbReference type="Proteomes" id="UP000887013">
    <property type="component" value="Unassembled WGS sequence"/>
</dbReference>
<organism evidence="1 2">
    <name type="scientific">Nephila pilipes</name>
    <name type="common">Giant wood spider</name>
    <name type="synonym">Nephila maculata</name>
    <dbReference type="NCBI Taxonomy" id="299642"/>
    <lineage>
        <taxon>Eukaryota</taxon>
        <taxon>Metazoa</taxon>
        <taxon>Ecdysozoa</taxon>
        <taxon>Arthropoda</taxon>
        <taxon>Chelicerata</taxon>
        <taxon>Arachnida</taxon>
        <taxon>Araneae</taxon>
        <taxon>Araneomorphae</taxon>
        <taxon>Entelegynae</taxon>
        <taxon>Araneoidea</taxon>
        <taxon>Nephilidae</taxon>
        <taxon>Nephila</taxon>
    </lineage>
</organism>
<evidence type="ECO:0000313" key="2">
    <source>
        <dbReference type="Proteomes" id="UP000887013"/>
    </source>
</evidence>
<reference evidence="1" key="1">
    <citation type="submission" date="2020-08" db="EMBL/GenBank/DDBJ databases">
        <title>Multicomponent nature underlies the extraordinary mechanical properties of spider dragline silk.</title>
        <authorList>
            <person name="Kono N."/>
            <person name="Nakamura H."/>
            <person name="Mori M."/>
            <person name="Yoshida Y."/>
            <person name="Ohtoshi R."/>
            <person name="Malay A.D."/>
            <person name="Moran D.A.P."/>
            <person name="Tomita M."/>
            <person name="Numata K."/>
            <person name="Arakawa K."/>
        </authorList>
    </citation>
    <scope>NUCLEOTIDE SEQUENCE</scope>
</reference>
<evidence type="ECO:0000313" key="1">
    <source>
        <dbReference type="EMBL" id="GFU59703.1"/>
    </source>
</evidence>
<protein>
    <submittedName>
        <fullName evidence="1">Uncharacterized protein</fullName>
    </submittedName>
</protein>
<name>A0A8X6R0Q0_NEPPI</name>
<gene>
    <name evidence="1" type="ORF">NPIL_30621</name>
</gene>
<dbReference type="EMBL" id="BMAW01040450">
    <property type="protein sequence ID" value="GFU59703.1"/>
    <property type="molecule type" value="Genomic_DNA"/>
</dbReference>
<sequence>MYRNRDSKNHRIFGGTLLFRTFPLHDWEGSILQSENRIPTRLFFGSYISVTFSQSTFGLFWNLRMLCLALVPFTRGRRDLERILYLDKGQRDGRRMMYEYIP</sequence>
<accession>A0A8X6R0Q0</accession>
<comment type="caution">
    <text evidence="1">The sequence shown here is derived from an EMBL/GenBank/DDBJ whole genome shotgun (WGS) entry which is preliminary data.</text>
</comment>
<keyword evidence="2" id="KW-1185">Reference proteome</keyword>
<dbReference type="AlphaFoldDB" id="A0A8X6R0Q0"/>
<proteinExistence type="predicted"/>